<evidence type="ECO:0000313" key="4">
    <source>
        <dbReference type="Proteomes" id="UP000298714"/>
    </source>
</evidence>
<sequence length="340" mass="37701">MRGQISIKRVGVSQLISINATSTSPRRAAELANTLVDLYLVDQLDTRIDSIKRTNSWLDSQLEDLRTKLQKAEQAVEQYRAANNLLDIGGKSMTDQQRADFNSQLVNARADLAEKEARRQQMADILQRGGDVQTLNEVLQSDVISRLRAQQAEIARRQAELSSRYGDLHPSVVNIKAEMADVERQIVAESRRIMSNLDNEAAVARARLNTLTSSLGQLDRSAAVNERAMVRLGELQREANSTRQLYESLLEGYKKSFVLGNSDSADPVARKTSEAIVPNHPSYPNTGVFLSIGIILSLAISVALIALLEALDRGFRSAEQVQQYLGLPHLSSVPLVNKRR</sequence>
<dbReference type="EMBL" id="CP039704">
    <property type="protein sequence ID" value="QCI79574.1"/>
    <property type="molecule type" value="Genomic_DNA"/>
</dbReference>
<accession>A0A4D7C1H5</accession>
<keyword evidence="2" id="KW-0472">Membrane</keyword>
<feature type="coiled-coil region" evidence="1">
    <location>
        <begin position="55"/>
        <end position="125"/>
    </location>
</feature>
<dbReference type="GO" id="GO:0005886">
    <property type="term" value="C:plasma membrane"/>
    <property type="evidence" value="ECO:0007669"/>
    <property type="project" value="TreeGrafter"/>
</dbReference>
<dbReference type="GO" id="GO:0004713">
    <property type="term" value="F:protein tyrosine kinase activity"/>
    <property type="evidence" value="ECO:0007669"/>
    <property type="project" value="TreeGrafter"/>
</dbReference>
<evidence type="ECO:0000256" key="2">
    <source>
        <dbReference type="SAM" id="Phobius"/>
    </source>
</evidence>
<reference evidence="4" key="1">
    <citation type="submission" date="2019-04" db="EMBL/GenBank/DDBJ databases">
        <title>Complete genome sequence of Sphingomonas sp. W1-2-3.</title>
        <authorList>
            <person name="Im W.T."/>
        </authorList>
    </citation>
    <scope>NUCLEOTIDE SEQUENCE [LARGE SCALE GENOMIC DNA]</scope>
    <source>
        <strain evidence="4">W1-2-3</strain>
    </source>
</reference>
<evidence type="ECO:0008006" key="5">
    <source>
        <dbReference type="Google" id="ProtNLM"/>
    </source>
</evidence>
<evidence type="ECO:0000256" key="1">
    <source>
        <dbReference type="SAM" id="Coils"/>
    </source>
</evidence>
<proteinExistence type="predicted"/>
<keyword evidence="1" id="KW-0175">Coiled coil</keyword>
<dbReference type="AlphaFoldDB" id="A0A4D7C1H5"/>
<dbReference type="PANTHER" id="PTHR32309:SF13">
    <property type="entry name" value="FERRIC ENTEROBACTIN TRANSPORT PROTEIN FEPE"/>
    <property type="match status" value="1"/>
</dbReference>
<keyword evidence="2" id="KW-1133">Transmembrane helix</keyword>
<dbReference type="Gene3D" id="1.10.287.1490">
    <property type="match status" value="1"/>
</dbReference>
<dbReference type="KEGG" id="hgn:E6W36_08560"/>
<dbReference type="PANTHER" id="PTHR32309">
    <property type="entry name" value="TYROSINE-PROTEIN KINASE"/>
    <property type="match status" value="1"/>
</dbReference>
<keyword evidence="4" id="KW-1185">Reference proteome</keyword>
<keyword evidence="2" id="KW-0812">Transmembrane</keyword>
<feature type="transmembrane region" description="Helical" evidence="2">
    <location>
        <begin position="288"/>
        <end position="308"/>
    </location>
</feature>
<organism evidence="3 4">
    <name type="scientific">Hankyongella ginsenosidimutans</name>
    <dbReference type="NCBI Taxonomy" id="1763828"/>
    <lineage>
        <taxon>Bacteria</taxon>
        <taxon>Pseudomonadati</taxon>
        <taxon>Pseudomonadota</taxon>
        <taxon>Alphaproteobacteria</taxon>
        <taxon>Sphingomonadales</taxon>
        <taxon>Sphingomonadaceae</taxon>
        <taxon>Hankyongella</taxon>
    </lineage>
</organism>
<evidence type="ECO:0000313" key="3">
    <source>
        <dbReference type="EMBL" id="QCI79574.1"/>
    </source>
</evidence>
<dbReference type="InterPro" id="IPR050445">
    <property type="entry name" value="Bact_polysacc_biosynth/exp"/>
</dbReference>
<name>A0A4D7C1H5_9SPHN</name>
<dbReference type="RefSeq" id="WP_222872379.1">
    <property type="nucleotide sequence ID" value="NZ_CP039704.1"/>
</dbReference>
<gene>
    <name evidence="3" type="ORF">E6W36_08560</name>
</gene>
<dbReference type="Proteomes" id="UP000298714">
    <property type="component" value="Chromosome"/>
</dbReference>
<protein>
    <recommendedName>
        <fullName evidence="5">Tyrosine kinase G-rich domain-containing protein</fullName>
    </recommendedName>
</protein>